<evidence type="ECO:0000313" key="2">
    <source>
        <dbReference type="Proteomes" id="UP001196413"/>
    </source>
</evidence>
<dbReference type="Proteomes" id="UP001196413">
    <property type="component" value="Unassembled WGS sequence"/>
</dbReference>
<dbReference type="EMBL" id="JAHQIW010002666">
    <property type="protein sequence ID" value="KAJ1356026.1"/>
    <property type="molecule type" value="Genomic_DNA"/>
</dbReference>
<sequence length="73" mass="7861">MNLKCDEQNPNLKIIAVPAAHLTISGSLTTTNVIMANWSKAMWQNVVNRASRPLALVPFGPHFFSALATVGGK</sequence>
<evidence type="ECO:0000313" key="1">
    <source>
        <dbReference type="EMBL" id="KAJ1356026.1"/>
    </source>
</evidence>
<proteinExistence type="predicted"/>
<accession>A0AAD5MXV7</accession>
<name>A0AAD5MXV7_PARTN</name>
<protein>
    <submittedName>
        <fullName evidence="1">Uncharacterized protein</fullName>
    </submittedName>
</protein>
<comment type="caution">
    <text evidence="1">The sequence shown here is derived from an EMBL/GenBank/DDBJ whole genome shotgun (WGS) entry which is preliminary data.</text>
</comment>
<dbReference type="AlphaFoldDB" id="A0AAD5MXV7"/>
<keyword evidence="2" id="KW-1185">Reference proteome</keyword>
<reference evidence="1" key="1">
    <citation type="submission" date="2021-06" db="EMBL/GenBank/DDBJ databases">
        <title>Parelaphostrongylus tenuis whole genome reference sequence.</title>
        <authorList>
            <person name="Garwood T.J."/>
            <person name="Larsen P.A."/>
            <person name="Fountain-Jones N.M."/>
            <person name="Garbe J.R."/>
            <person name="Macchietto M.G."/>
            <person name="Kania S.A."/>
            <person name="Gerhold R.W."/>
            <person name="Richards J.E."/>
            <person name="Wolf T.M."/>
        </authorList>
    </citation>
    <scope>NUCLEOTIDE SEQUENCE</scope>
    <source>
        <strain evidence="1">MNPRO001-30</strain>
        <tissue evidence="1">Meninges</tissue>
    </source>
</reference>
<organism evidence="1 2">
    <name type="scientific">Parelaphostrongylus tenuis</name>
    <name type="common">Meningeal worm</name>
    <dbReference type="NCBI Taxonomy" id="148309"/>
    <lineage>
        <taxon>Eukaryota</taxon>
        <taxon>Metazoa</taxon>
        <taxon>Ecdysozoa</taxon>
        <taxon>Nematoda</taxon>
        <taxon>Chromadorea</taxon>
        <taxon>Rhabditida</taxon>
        <taxon>Rhabditina</taxon>
        <taxon>Rhabditomorpha</taxon>
        <taxon>Strongyloidea</taxon>
        <taxon>Metastrongylidae</taxon>
        <taxon>Parelaphostrongylus</taxon>
    </lineage>
</organism>
<gene>
    <name evidence="1" type="ORF">KIN20_013639</name>
</gene>